<gene>
    <name evidence="1" type="ORF">E2626_08580</name>
</gene>
<comment type="caution">
    <text evidence="1">The sequence shown here is derived from an EMBL/GenBank/DDBJ whole genome shotgun (WGS) entry which is preliminary data.</text>
</comment>
<proteinExistence type="predicted"/>
<organism evidence="1 2">
    <name type="scientific">Jeotgalibacillus salarius</name>
    <dbReference type="NCBI Taxonomy" id="546023"/>
    <lineage>
        <taxon>Bacteria</taxon>
        <taxon>Bacillati</taxon>
        <taxon>Bacillota</taxon>
        <taxon>Bacilli</taxon>
        <taxon>Bacillales</taxon>
        <taxon>Caryophanaceae</taxon>
        <taxon>Jeotgalibacillus</taxon>
    </lineage>
</organism>
<dbReference type="RefSeq" id="WP_134381332.1">
    <property type="nucleotide sequence ID" value="NZ_SORX01000004.1"/>
</dbReference>
<dbReference type="EMBL" id="SORX01000004">
    <property type="protein sequence ID" value="TFE01616.1"/>
    <property type="molecule type" value="Genomic_DNA"/>
</dbReference>
<sequence>MALSNEKWAEELGMLIGESILVVTRSDQLNLFGQTFRPIFAGTLREVGEGHLTLDPVTIKMVTAPFFQFPVPLNIPLENIAHFTRHFAPDKVFPLT</sequence>
<keyword evidence="2" id="KW-1185">Reference proteome</keyword>
<dbReference type="OrthoDB" id="2655130at2"/>
<evidence type="ECO:0000313" key="1">
    <source>
        <dbReference type="EMBL" id="TFE01616.1"/>
    </source>
</evidence>
<reference evidence="1 2" key="1">
    <citation type="submission" date="2019-03" db="EMBL/GenBank/DDBJ databases">
        <authorList>
            <person name="Yang Y."/>
        </authorList>
    </citation>
    <scope>NUCLEOTIDE SEQUENCE [LARGE SCALE GENOMIC DNA]</scope>
    <source>
        <strain evidence="1 2">ASL-1</strain>
    </source>
</reference>
<evidence type="ECO:0000313" key="2">
    <source>
        <dbReference type="Proteomes" id="UP000297776"/>
    </source>
</evidence>
<name>A0A4Y8LG43_9BACL</name>
<dbReference type="AlphaFoldDB" id="A0A4Y8LG43"/>
<accession>A0A4Y8LG43</accession>
<protein>
    <submittedName>
        <fullName evidence="1">Uncharacterized protein</fullName>
    </submittedName>
</protein>
<dbReference type="Proteomes" id="UP000297776">
    <property type="component" value="Unassembled WGS sequence"/>
</dbReference>